<evidence type="ECO:0000256" key="5">
    <source>
        <dbReference type="SAM" id="Phobius"/>
    </source>
</evidence>
<dbReference type="PROSITE" id="PS50850">
    <property type="entry name" value="MFS"/>
    <property type="match status" value="1"/>
</dbReference>
<evidence type="ECO:0000313" key="8">
    <source>
        <dbReference type="Proteomes" id="UP000762676"/>
    </source>
</evidence>
<dbReference type="PANTHER" id="PTHR24064">
    <property type="entry name" value="SOLUTE CARRIER FAMILY 22 MEMBER"/>
    <property type="match status" value="1"/>
</dbReference>
<evidence type="ECO:0000256" key="1">
    <source>
        <dbReference type="ARBA" id="ARBA00004141"/>
    </source>
</evidence>
<dbReference type="InterPro" id="IPR011701">
    <property type="entry name" value="MFS"/>
</dbReference>
<feature type="transmembrane region" description="Helical" evidence="5">
    <location>
        <begin position="34"/>
        <end position="53"/>
    </location>
</feature>
<comment type="subcellular location">
    <subcellularLocation>
        <location evidence="1">Membrane</location>
        <topology evidence="1">Multi-pass membrane protein</topology>
    </subcellularLocation>
</comment>
<evidence type="ECO:0000256" key="3">
    <source>
        <dbReference type="ARBA" id="ARBA00022989"/>
    </source>
</evidence>
<evidence type="ECO:0000313" key="7">
    <source>
        <dbReference type="EMBL" id="GFR80101.1"/>
    </source>
</evidence>
<dbReference type="GO" id="GO:0016020">
    <property type="term" value="C:membrane"/>
    <property type="evidence" value="ECO:0007669"/>
    <property type="project" value="UniProtKB-SubCell"/>
</dbReference>
<dbReference type="GO" id="GO:0022857">
    <property type="term" value="F:transmembrane transporter activity"/>
    <property type="evidence" value="ECO:0007669"/>
    <property type="project" value="InterPro"/>
</dbReference>
<gene>
    <name evidence="7" type="ORF">ElyMa_002306200</name>
</gene>
<dbReference type="InterPro" id="IPR020846">
    <property type="entry name" value="MFS_dom"/>
</dbReference>
<reference evidence="7 8" key="1">
    <citation type="journal article" date="2021" name="Elife">
        <title>Chloroplast acquisition without the gene transfer in kleptoplastic sea slugs, Plakobranchus ocellatus.</title>
        <authorList>
            <person name="Maeda T."/>
            <person name="Takahashi S."/>
            <person name="Yoshida T."/>
            <person name="Shimamura S."/>
            <person name="Takaki Y."/>
            <person name="Nagai Y."/>
            <person name="Toyoda A."/>
            <person name="Suzuki Y."/>
            <person name="Arimoto A."/>
            <person name="Ishii H."/>
            <person name="Satoh N."/>
            <person name="Nishiyama T."/>
            <person name="Hasebe M."/>
            <person name="Maruyama T."/>
            <person name="Minagawa J."/>
            <person name="Obokata J."/>
            <person name="Shigenobu S."/>
        </authorList>
    </citation>
    <scope>NUCLEOTIDE SEQUENCE [LARGE SCALE GENOMIC DNA]</scope>
</reference>
<dbReference type="EMBL" id="BMAT01004771">
    <property type="protein sequence ID" value="GFR80101.1"/>
    <property type="molecule type" value="Genomic_DNA"/>
</dbReference>
<keyword evidence="4 5" id="KW-0472">Membrane</keyword>
<feature type="transmembrane region" description="Helical" evidence="5">
    <location>
        <begin position="60"/>
        <end position="81"/>
    </location>
</feature>
<dbReference type="Pfam" id="PF07690">
    <property type="entry name" value="MFS_1"/>
    <property type="match status" value="1"/>
</dbReference>
<feature type="domain" description="Major facilitator superfamily (MFS) profile" evidence="6">
    <location>
        <begin position="1"/>
        <end position="183"/>
    </location>
</feature>
<dbReference type="Proteomes" id="UP000762676">
    <property type="component" value="Unassembled WGS sequence"/>
</dbReference>
<keyword evidence="3 5" id="KW-1133">Transmembrane helix</keyword>
<evidence type="ECO:0000256" key="4">
    <source>
        <dbReference type="ARBA" id="ARBA00023136"/>
    </source>
</evidence>
<sequence>MTDLFFPCRFGVNMGYFGMTYNNAELAGNRHLNFFLGSITETIAYILGAFVVVRFGRKRSLFACLLLGSLCCLISGVITRSGGINDILVTIFSVLGRFAMAACYCASDTFTAELFPTIVRSVLVLSRNTGVGVSTLVGRSGSALAPQISALRHVAFAQLPPLIFASVAFASAMLILLLPDTTGQRLPDTIEDVEQTWASRDLNSNALQSKPESNKDIQLESF</sequence>
<keyword evidence="8" id="KW-1185">Reference proteome</keyword>
<accession>A0AAV4G4K4</accession>
<name>A0AAV4G4K4_9GAST</name>
<evidence type="ECO:0000259" key="6">
    <source>
        <dbReference type="PROSITE" id="PS50850"/>
    </source>
</evidence>
<dbReference type="InterPro" id="IPR036259">
    <property type="entry name" value="MFS_trans_sf"/>
</dbReference>
<dbReference type="AlphaFoldDB" id="A0AAV4G4K4"/>
<evidence type="ECO:0000256" key="2">
    <source>
        <dbReference type="ARBA" id="ARBA00022692"/>
    </source>
</evidence>
<feature type="transmembrane region" description="Helical" evidence="5">
    <location>
        <begin position="158"/>
        <end position="178"/>
    </location>
</feature>
<proteinExistence type="predicted"/>
<comment type="caution">
    <text evidence="7">The sequence shown here is derived from an EMBL/GenBank/DDBJ whole genome shotgun (WGS) entry which is preliminary data.</text>
</comment>
<keyword evidence="2 5" id="KW-0812">Transmembrane</keyword>
<organism evidence="7 8">
    <name type="scientific">Elysia marginata</name>
    <dbReference type="NCBI Taxonomy" id="1093978"/>
    <lineage>
        <taxon>Eukaryota</taxon>
        <taxon>Metazoa</taxon>
        <taxon>Spiralia</taxon>
        <taxon>Lophotrochozoa</taxon>
        <taxon>Mollusca</taxon>
        <taxon>Gastropoda</taxon>
        <taxon>Heterobranchia</taxon>
        <taxon>Euthyneura</taxon>
        <taxon>Panpulmonata</taxon>
        <taxon>Sacoglossa</taxon>
        <taxon>Placobranchoidea</taxon>
        <taxon>Plakobranchidae</taxon>
        <taxon>Elysia</taxon>
    </lineage>
</organism>
<dbReference type="Gene3D" id="1.20.1250.20">
    <property type="entry name" value="MFS general substrate transporter like domains"/>
    <property type="match status" value="1"/>
</dbReference>
<dbReference type="SUPFAM" id="SSF103473">
    <property type="entry name" value="MFS general substrate transporter"/>
    <property type="match status" value="1"/>
</dbReference>
<protein>
    <submittedName>
        <fullName evidence="7">Organic cation transporter protein</fullName>
    </submittedName>
</protein>